<dbReference type="EMBL" id="JBEDNQ010000002">
    <property type="protein sequence ID" value="MEQ3550069.1"/>
    <property type="molecule type" value="Genomic_DNA"/>
</dbReference>
<keyword evidence="1" id="KW-0472">Membrane</keyword>
<evidence type="ECO:0000313" key="2">
    <source>
        <dbReference type="EMBL" id="MEQ3550069.1"/>
    </source>
</evidence>
<dbReference type="Pfam" id="PF07077">
    <property type="entry name" value="DUF1345"/>
    <property type="match status" value="1"/>
</dbReference>
<comment type="caution">
    <text evidence="2">The sequence shown here is derived from an EMBL/GenBank/DDBJ whole genome shotgun (WGS) entry which is preliminary data.</text>
</comment>
<evidence type="ECO:0000313" key="3">
    <source>
        <dbReference type="Proteomes" id="UP001494902"/>
    </source>
</evidence>
<feature type="transmembrane region" description="Helical" evidence="1">
    <location>
        <begin position="43"/>
        <end position="62"/>
    </location>
</feature>
<organism evidence="2 3">
    <name type="scientific">Pseudonocardia nematodicida</name>
    <dbReference type="NCBI Taxonomy" id="1206997"/>
    <lineage>
        <taxon>Bacteria</taxon>
        <taxon>Bacillati</taxon>
        <taxon>Actinomycetota</taxon>
        <taxon>Actinomycetes</taxon>
        <taxon>Pseudonocardiales</taxon>
        <taxon>Pseudonocardiaceae</taxon>
        <taxon>Pseudonocardia</taxon>
    </lineage>
</organism>
<evidence type="ECO:0000256" key="1">
    <source>
        <dbReference type="SAM" id="Phobius"/>
    </source>
</evidence>
<keyword evidence="1" id="KW-0812">Transmembrane</keyword>
<keyword evidence="1" id="KW-1133">Transmembrane helix</keyword>
<proteinExistence type="predicted"/>
<sequence length="225" mass="24960">MSEVRVEPSDVVRWWNREWFRQIAGLLPAVPAFWVPDEPAVRVLVAWNVFAVVYLLLTWLTYRRRDPAELRALGVASRERRLAERLSLASSPEELPQLGATIALIAAVFVLPRYAMLDVPPGWTLGICIVAIVSCWLTMQVGFTIAYIGRHAERGGLVFPGDDELRLVDYLYFSVGIGATFGTTDVTVTTREMRRTVLTHSVLAFVFNTLILAATVSIVSGVVAG</sequence>
<feature type="transmembrane region" description="Helical" evidence="1">
    <location>
        <begin position="95"/>
        <end position="111"/>
    </location>
</feature>
<dbReference type="RefSeq" id="WP_349297152.1">
    <property type="nucleotide sequence ID" value="NZ_JBEDNQ010000002.1"/>
</dbReference>
<dbReference type="Proteomes" id="UP001494902">
    <property type="component" value="Unassembled WGS sequence"/>
</dbReference>
<feature type="transmembrane region" description="Helical" evidence="1">
    <location>
        <begin position="123"/>
        <end position="150"/>
    </location>
</feature>
<feature type="transmembrane region" description="Helical" evidence="1">
    <location>
        <begin position="202"/>
        <end position="224"/>
    </location>
</feature>
<protein>
    <submittedName>
        <fullName evidence="2">DUF1345 domain-containing protein</fullName>
    </submittedName>
</protein>
<accession>A0ABV1K880</accession>
<keyword evidence="3" id="KW-1185">Reference proteome</keyword>
<dbReference type="InterPro" id="IPR009781">
    <property type="entry name" value="DUF1345"/>
</dbReference>
<gene>
    <name evidence="2" type="ORF">WIS52_06260</name>
</gene>
<reference evidence="2 3" key="1">
    <citation type="submission" date="2024-03" db="EMBL/GenBank/DDBJ databases">
        <title>Draft genome sequence of Pseudonocardia nematodicida JCM 31783.</title>
        <authorList>
            <person name="Butdee W."/>
            <person name="Duangmal K."/>
        </authorList>
    </citation>
    <scope>NUCLEOTIDE SEQUENCE [LARGE SCALE GENOMIC DNA]</scope>
    <source>
        <strain evidence="2 3">JCM 31783</strain>
    </source>
</reference>
<name>A0ABV1K880_9PSEU</name>